<keyword evidence="5" id="KW-0472">Membrane</keyword>
<dbReference type="PANTHER" id="PTHR43630">
    <property type="entry name" value="POLY-BETA-1,6-N-ACETYL-D-GLUCOSAMINE SYNTHASE"/>
    <property type="match status" value="1"/>
</dbReference>
<organism evidence="6 7">
    <name type="scientific">Actinocatenispora rupis</name>
    <dbReference type="NCBI Taxonomy" id="519421"/>
    <lineage>
        <taxon>Bacteria</taxon>
        <taxon>Bacillati</taxon>
        <taxon>Actinomycetota</taxon>
        <taxon>Actinomycetes</taxon>
        <taxon>Micromonosporales</taxon>
        <taxon>Micromonosporaceae</taxon>
        <taxon>Actinocatenispora</taxon>
    </lineage>
</organism>
<feature type="transmembrane region" description="Helical" evidence="5">
    <location>
        <begin position="349"/>
        <end position="369"/>
    </location>
</feature>
<keyword evidence="3 6" id="KW-0808">Transferase</keyword>
<name>A0A8J3JC05_9ACTN</name>
<dbReference type="EMBL" id="BOMB01000044">
    <property type="protein sequence ID" value="GID15586.1"/>
    <property type="molecule type" value="Genomic_DNA"/>
</dbReference>
<dbReference type="Pfam" id="PF13641">
    <property type="entry name" value="Glyco_tranf_2_3"/>
    <property type="match status" value="1"/>
</dbReference>
<sequence>MADTALVLLVLLLAWPAYNLAQAGIVRWRPRPAVRPWRPAQTPVFWLVLPALNQEAGIAGTVTAALALDPAVRVLVVDDGSTDRTARIVAGIDDPRLFLLRRVTPNARHGKGEALNAAYRYVWDAAVADGSVDRCVLGVFDADGRGTPGMLAEIGAYLGDPDVAAVQCAVRVRDRRRFAAVQQDLATGGVADAGQRLRDRLGSAELGGAGQFVRLTALSAFGDRPWSRGPAEDLDLSLRLHLAGRRVRYAADAVVTRQGPADGRATARSRTRAAQGDLQCLRYVPRLLTDPSVRPPARLGFGCRLLAPWVRTPLALAVLGMVVLTATGMALGVGFGGLVGTGAPSPRTLACWLAVLFGPGLLWAVTYLLRYADAAPGRALLAGLAYPGFVGLGLVASWRALGRHLAGRTGRVRTGPLTEPAGGQDLVRRAA</sequence>
<dbReference type="GO" id="GO:0016757">
    <property type="term" value="F:glycosyltransferase activity"/>
    <property type="evidence" value="ECO:0007669"/>
    <property type="project" value="UniProtKB-KW"/>
</dbReference>
<evidence type="ECO:0000256" key="5">
    <source>
        <dbReference type="SAM" id="Phobius"/>
    </source>
</evidence>
<protein>
    <submittedName>
        <fullName evidence="6">N-acetyl-glucosamine transferase</fullName>
    </submittedName>
</protein>
<keyword evidence="7" id="KW-1185">Reference proteome</keyword>
<evidence type="ECO:0000256" key="4">
    <source>
        <dbReference type="SAM" id="MobiDB-lite"/>
    </source>
</evidence>
<feature type="transmembrane region" description="Helical" evidence="5">
    <location>
        <begin position="381"/>
        <end position="401"/>
    </location>
</feature>
<dbReference type="RefSeq" id="WP_203663958.1">
    <property type="nucleotide sequence ID" value="NZ_BAAAZM010000023.1"/>
</dbReference>
<gene>
    <name evidence="6" type="ORF">Aru02nite_64750</name>
</gene>
<keyword evidence="2" id="KW-0328">Glycosyltransferase</keyword>
<comment type="similarity">
    <text evidence="1">Belongs to the glycosyltransferase 2 family.</text>
</comment>
<reference evidence="6" key="1">
    <citation type="submission" date="2021-01" db="EMBL/GenBank/DDBJ databases">
        <title>Whole genome shotgun sequence of Actinocatenispora rupis NBRC 107355.</title>
        <authorList>
            <person name="Komaki H."/>
            <person name="Tamura T."/>
        </authorList>
    </citation>
    <scope>NUCLEOTIDE SEQUENCE</scope>
    <source>
        <strain evidence="6">NBRC 107355</strain>
    </source>
</reference>
<accession>A0A8J3JC05</accession>
<feature type="transmembrane region" description="Helical" evidence="5">
    <location>
        <begin position="314"/>
        <end position="337"/>
    </location>
</feature>
<comment type="caution">
    <text evidence="6">The sequence shown here is derived from an EMBL/GenBank/DDBJ whole genome shotgun (WGS) entry which is preliminary data.</text>
</comment>
<proteinExistence type="inferred from homology"/>
<feature type="region of interest" description="Disordered" evidence="4">
    <location>
        <begin position="412"/>
        <end position="431"/>
    </location>
</feature>
<evidence type="ECO:0000313" key="7">
    <source>
        <dbReference type="Proteomes" id="UP000612808"/>
    </source>
</evidence>
<dbReference type="AlphaFoldDB" id="A0A8J3JC05"/>
<dbReference type="SUPFAM" id="SSF53448">
    <property type="entry name" value="Nucleotide-diphospho-sugar transferases"/>
    <property type="match status" value="1"/>
</dbReference>
<evidence type="ECO:0000256" key="3">
    <source>
        <dbReference type="ARBA" id="ARBA00022679"/>
    </source>
</evidence>
<keyword evidence="5" id="KW-0812">Transmembrane</keyword>
<dbReference type="Gene3D" id="3.90.550.10">
    <property type="entry name" value="Spore Coat Polysaccharide Biosynthesis Protein SpsA, Chain A"/>
    <property type="match status" value="1"/>
</dbReference>
<dbReference type="PANTHER" id="PTHR43630:SF1">
    <property type="entry name" value="POLY-BETA-1,6-N-ACETYL-D-GLUCOSAMINE SYNTHASE"/>
    <property type="match status" value="1"/>
</dbReference>
<dbReference type="InterPro" id="IPR029044">
    <property type="entry name" value="Nucleotide-diphossugar_trans"/>
</dbReference>
<dbReference type="Proteomes" id="UP000612808">
    <property type="component" value="Unassembled WGS sequence"/>
</dbReference>
<evidence type="ECO:0000256" key="1">
    <source>
        <dbReference type="ARBA" id="ARBA00006739"/>
    </source>
</evidence>
<keyword evidence="5" id="KW-1133">Transmembrane helix</keyword>
<evidence type="ECO:0000256" key="2">
    <source>
        <dbReference type="ARBA" id="ARBA00022676"/>
    </source>
</evidence>
<evidence type="ECO:0000313" key="6">
    <source>
        <dbReference type="EMBL" id="GID15586.1"/>
    </source>
</evidence>